<reference evidence="1 2" key="1">
    <citation type="submission" date="2019-05" db="EMBL/GenBank/DDBJ databases">
        <title>Another draft genome of Portunus trituberculatus and its Hox gene families provides insights of decapod evolution.</title>
        <authorList>
            <person name="Jeong J.-H."/>
            <person name="Song I."/>
            <person name="Kim S."/>
            <person name="Choi T."/>
            <person name="Kim D."/>
            <person name="Ryu S."/>
            <person name="Kim W."/>
        </authorList>
    </citation>
    <scope>NUCLEOTIDE SEQUENCE [LARGE SCALE GENOMIC DNA]</scope>
    <source>
        <tissue evidence="1">Muscle</tissue>
    </source>
</reference>
<evidence type="ECO:0000313" key="2">
    <source>
        <dbReference type="Proteomes" id="UP000324222"/>
    </source>
</evidence>
<sequence>MLTLLLRSSHHITAQASPGSYSLAWTAHHTQKTNQAMSCTHKQAKWFSATTVVLPLGHTTAGQQPTGTSSSIPTFIDTLPHMAIK</sequence>
<protein>
    <submittedName>
        <fullName evidence="1">Uncharacterized protein</fullName>
    </submittedName>
</protein>
<dbReference type="Proteomes" id="UP000324222">
    <property type="component" value="Unassembled WGS sequence"/>
</dbReference>
<dbReference type="EMBL" id="VSRR010001618">
    <property type="protein sequence ID" value="MPC26583.1"/>
    <property type="molecule type" value="Genomic_DNA"/>
</dbReference>
<evidence type="ECO:0000313" key="1">
    <source>
        <dbReference type="EMBL" id="MPC26583.1"/>
    </source>
</evidence>
<name>A0A5B7E066_PORTR</name>
<comment type="caution">
    <text evidence="1">The sequence shown here is derived from an EMBL/GenBank/DDBJ whole genome shotgun (WGS) entry which is preliminary data.</text>
</comment>
<keyword evidence="2" id="KW-1185">Reference proteome</keyword>
<accession>A0A5B7E066</accession>
<organism evidence="1 2">
    <name type="scientific">Portunus trituberculatus</name>
    <name type="common">Swimming crab</name>
    <name type="synonym">Neptunus trituberculatus</name>
    <dbReference type="NCBI Taxonomy" id="210409"/>
    <lineage>
        <taxon>Eukaryota</taxon>
        <taxon>Metazoa</taxon>
        <taxon>Ecdysozoa</taxon>
        <taxon>Arthropoda</taxon>
        <taxon>Crustacea</taxon>
        <taxon>Multicrustacea</taxon>
        <taxon>Malacostraca</taxon>
        <taxon>Eumalacostraca</taxon>
        <taxon>Eucarida</taxon>
        <taxon>Decapoda</taxon>
        <taxon>Pleocyemata</taxon>
        <taxon>Brachyura</taxon>
        <taxon>Eubrachyura</taxon>
        <taxon>Portunoidea</taxon>
        <taxon>Portunidae</taxon>
        <taxon>Portuninae</taxon>
        <taxon>Portunus</taxon>
    </lineage>
</organism>
<proteinExistence type="predicted"/>
<gene>
    <name evidence="1" type="ORF">E2C01_019725</name>
</gene>
<dbReference type="AlphaFoldDB" id="A0A5B7E066"/>